<comment type="caution">
    <text evidence="3">The sequence shown here is derived from an EMBL/GenBank/DDBJ whole genome shotgun (WGS) entry which is preliminary data.</text>
</comment>
<organism evidence="3 4">
    <name type="scientific">Candidatus Desulfatifera sulfidica</name>
    <dbReference type="NCBI Taxonomy" id="2841691"/>
    <lineage>
        <taxon>Bacteria</taxon>
        <taxon>Pseudomonadati</taxon>
        <taxon>Thermodesulfobacteriota</taxon>
        <taxon>Desulfobulbia</taxon>
        <taxon>Desulfobulbales</taxon>
        <taxon>Desulfobulbaceae</taxon>
        <taxon>Candidatus Desulfatifera</taxon>
    </lineage>
</organism>
<evidence type="ECO:0000256" key="1">
    <source>
        <dbReference type="SAM" id="Phobius"/>
    </source>
</evidence>
<feature type="transmembrane region" description="Helical" evidence="1">
    <location>
        <begin position="71"/>
        <end position="92"/>
    </location>
</feature>
<keyword evidence="1" id="KW-1133">Transmembrane helix</keyword>
<keyword evidence="1" id="KW-0812">Transmembrane</keyword>
<dbReference type="EMBL" id="JACNLK010000055">
    <property type="protein sequence ID" value="MBC8208838.1"/>
    <property type="molecule type" value="Genomic_DNA"/>
</dbReference>
<reference evidence="3 4" key="1">
    <citation type="submission" date="2020-08" db="EMBL/GenBank/DDBJ databases">
        <title>Bridging the membrane lipid divide: bacteria of the FCB group superphylum have the potential to synthesize archaeal ether lipids.</title>
        <authorList>
            <person name="Villanueva L."/>
            <person name="Von Meijenfeldt F.A.B."/>
            <person name="Westbye A.B."/>
            <person name="Yadav S."/>
            <person name="Hopmans E.C."/>
            <person name="Dutilh B.E."/>
            <person name="Sinninghe Damste J.S."/>
        </authorList>
    </citation>
    <scope>NUCLEOTIDE SEQUENCE [LARGE SCALE GENOMIC DNA]</scope>
    <source>
        <strain evidence="3">NIOZ-UU81</strain>
    </source>
</reference>
<feature type="transmembrane region" description="Helical" evidence="1">
    <location>
        <begin position="128"/>
        <end position="149"/>
    </location>
</feature>
<feature type="transmembrane region" description="Helical" evidence="1">
    <location>
        <begin position="29"/>
        <end position="50"/>
    </location>
</feature>
<gene>
    <name evidence="3" type="ORF">H8E79_06690</name>
</gene>
<dbReference type="Pfam" id="PF07670">
    <property type="entry name" value="Gate"/>
    <property type="match status" value="1"/>
</dbReference>
<dbReference type="InterPro" id="IPR011642">
    <property type="entry name" value="Gate_dom"/>
</dbReference>
<evidence type="ECO:0000313" key="4">
    <source>
        <dbReference type="Proteomes" id="UP000599024"/>
    </source>
</evidence>
<feature type="domain" description="Nucleoside transporter/FeoB GTPase Gate" evidence="2">
    <location>
        <begin position="28"/>
        <end position="115"/>
    </location>
</feature>
<keyword evidence="1" id="KW-0472">Membrane</keyword>
<evidence type="ECO:0000259" key="2">
    <source>
        <dbReference type="Pfam" id="PF07670"/>
    </source>
</evidence>
<evidence type="ECO:0000313" key="3">
    <source>
        <dbReference type="EMBL" id="MBC8208838.1"/>
    </source>
</evidence>
<protein>
    <recommendedName>
        <fullName evidence="2">Nucleoside transporter/FeoB GTPase Gate domain-containing protein</fullName>
    </recommendedName>
</protein>
<accession>A0A8J6TAH3</accession>
<dbReference type="Proteomes" id="UP000599024">
    <property type="component" value="Unassembled WGS sequence"/>
</dbReference>
<proteinExistence type="predicted"/>
<name>A0A8J6TAH3_9BACT</name>
<sequence>MSTVFPGFAGVVVQWFRSLLLETFHTSWTLIRITLPIIFIVKILTELGLINIITRLLDPLMSLVGLPGSMGLVWATALFTNIYAGMIVFAGLAASLEITAAQATIISSMMLFAHSLPVELAITRKAGVGIGFIAFLRMAAAMIYGMILYHACEFFGLWQQDAVVMFRPLPEESGWLPWLIGQGENLRFIRKKVERL</sequence>
<dbReference type="AlphaFoldDB" id="A0A8J6TAH3"/>
<feature type="transmembrane region" description="Helical" evidence="1">
    <location>
        <begin position="98"/>
        <end position="116"/>
    </location>
</feature>